<evidence type="ECO:0000256" key="2">
    <source>
        <dbReference type="ARBA" id="ARBA00023002"/>
    </source>
</evidence>
<organism evidence="3">
    <name type="scientific">freshwater metagenome</name>
    <dbReference type="NCBI Taxonomy" id="449393"/>
    <lineage>
        <taxon>unclassified sequences</taxon>
        <taxon>metagenomes</taxon>
        <taxon>ecological metagenomes</taxon>
    </lineage>
</organism>
<dbReference type="PANTHER" id="PTHR43943:SF17">
    <property type="entry name" value="3-PHENYLPROPIONATE-DIHYDRODIOL_CINNAMIC ACID-DIHYDRODIOL DEHYDROGENASE"/>
    <property type="match status" value="1"/>
</dbReference>
<dbReference type="GO" id="GO:0016491">
    <property type="term" value="F:oxidoreductase activity"/>
    <property type="evidence" value="ECO:0007669"/>
    <property type="project" value="UniProtKB-KW"/>
</dbReference>
<dbReference type="InterPro" id="IPR002347">
    <property type="entry name" value="SDR_fam"/>
</dbReference>
<dbReference type="Gene3D" id="3.40.50.720">
    <property type="entry name" value="NAD(P)-binding Rossmann-like Domain"/>
    <property type="match status" value="1"/>
</dbReference>
<comment type="similarity">
    <text evidence="1">Belongs to the short-chain dehydrogenases/reductases (SDR) family.</text>
</comment>
<dbReference type="EMBL" id="CAEZSO010000066">
    <property type="protein sequence ID" value="CAB4541540.1"/>
    <property type="molecule type" value="Genomic_DNA"/>
</dbReference>
<reference evidence="3" key="1">
    <citation type="submission" date="2020-05" db="EMBL/GenBank/DDBJ databases">
        <authorList>
            <person name="Chiriac C."/>
            <person name="Salcher M."/>
            <person name="Ghai R."/>
            <person name="Kavagutti S V."/>
        </authorList>
    </citation>
    <scope>NUCLEOTIDE SEQUENCE</scope>
</reference>
<dbReference type="PRINTS" id="PR00081">
    <property type="entry name" value="GDHRDH"/>
</dbReference>
<dbReference type="FunFam" id="3.40.50.720:FF:000084">
    <property type="entry name" value="Short-chain dehydrogenase reductase"/>
    <property type="match status" value="1"/>
</dbReference>
<dbReference type="SUPFAM" id="SSF51735">
    <property type="entry name" value="NAD(P)-binding Rossmann-fold domains"/>
    <property type="match status" value="1"/>
</dbReference>
<evidence type="ECO:0000256" key="1">
    <source>
        <dbReference type="ARBA" id="ARBA00006484"/>
    </source>
</evidence>
<protein>
    <submittedName>
        <fullName evidence="3">Unannotated protein</fullName>
    </submittedName>
</protein>
<dbReference type="PANTHER" id="PTHR43943">
    <property type="entry name" value="DEHYDROGENASE/REDUCTASE (SDR FAMILY) MEMBER 4"/>
    <property type="match status" value="1"/>
</dbReference>
<gene>
    <name evidence="3" type="ORF">UFOPK1446_00432</name>
</gene>
<evidence type="ECO:0000313" key="3">
    <source>
        <dbReference type="EMBL" id="CAB4541540.1"/>
    </source>
</evidence>
<keyword evidence="2" id="KW-0560">Oxidoreductase</keyword>
<dbReference type="AlphaFoldDB" id="A0A6J6BQV4"/>
<accession>A0A6J6BQV4</accession>
<proteinExistence type="inferred from homology"/>
<name>A0A6J6BQV4_9ZZZZ</name>
<dbReference type="Pfam" id="PF13561">
    <property type="entry name" value="adh_short_C2"/>
    <property type="match status" value="1"/>
</dbReference>
<dbReference type="InterPro" id="IPR036291">
    <property type="entry name" value="NAD(P)-bd_dom_sf"/>
</dbReference>
<sequence>MDLGLQGRKAIVTGGGRGIGRWITKTLLEEGCSVAICGRTQSNVDETVEEFSSIGTIYGASVDVTDAERFQSWIGEAAGQLGGLDLVVLNAAIQPSGDDDATWELTFQSDVMQAVRAVRAARPFLAQSDGGAIVLISSTTALSPTTGPGQTAYGTVKAALMSYGTKMAATLGPEGIRVNTVIPGVILFDGSPMDQMRAVMPDMIDRIAAGSYLGRVGDPQEVANTVAFLGSPRASYITGTSLRVDGGIVKSVDFS</sequence>